<keyword evidence="5" id="KW-0597">Phosphoprotein</keyword>
<protein>
    <recommendedName>
        <fullName evidence="3">histidine kinase</fullName>
        <ecNumber evidence="3">2.7.13.3</ecNumber>
    </recommendedName>
</protein>
<name>A0A4V1LNK9_9BACT</name>
<proteinExistence type="predicted"/>
<dbReference type="EC" id="2.7.13.3" evidence="3"/>
<dbReference type="InterPro" id="IPR036890">
    <property type="entry name" value="HATPase_C_sf"/>
</dbReference>
<dbReference type="NCBIfam" id="TIGR00229">
    <property type="entry name" value="sensory_box"/>
    <property type="match status" value="1"/>
</dbReference>
<dbReference type="GO" id="GO:0005886">
    <property type="term" value="C:plasma membrane"/>
    <property type="evidence" value="ECO:0007669"/>
    <property type="project" value="UniProtKB-SubCell"/>
</dbReference>
<dbReference type="CDD" id="cd00130">
    <property type="entry name" value="PAS"/>
    <property type="match status" value="1"/>
</dbReference>
<dbReference type="PROSITE" id="PS50109">
    <property type="entry name" value="HIS_KIN"/>
    <property type="match status" value="1"/>
</dbReference>
<dbReference type="Pfam" id="PF21623">
    <property type="entry name" value="HK_sensor_dom_bact"/>
    <property type="match status" value="1"/>
</dbReference>
<evidence type="ECO:0000256" key="4">
    <source>
        <dbReference type="ARBA" id="ARBA00022475"/>
    </source>
</evidence>
<dbReference type="Gene3D" id="1.10.287.130">
    <property type="match status" value="1"/>
</dbReference>
<evidence type="ECO:0000256" key="2">
    <source>
        <dbReference type="ARBA" id="ARBA00004651"/>
    </source>
</evidence>
<keyword evidence="6" id="KW-0808">Transferase</keyword>
<evidence type="ECO:0000256" key="8">
    <source>
        <dbReference type="ARBA" id="ARBA00022741"/>
    </source>
</evidence>
<dbReference type="InterPro" id="IPR035965">
    <property type="entry name" value="PAS-like_dom_sf"/>
</dbReference>
<dbReference type="InterPro" id="IPR029151">
    <property type="entry name" value="Sensor-like_sf"/>
</dbReference>
<keyword evidence="12" id="KW-0902">Two-component regulatory system</keyword>
<dbReference type="SUPFAM" id="SSF55785">
    <property type="entry name" value="PYP-like sensor domain (PAS domain)"/>
    <property type="match status" value="1"/>
</dbReference>
<evidence type="ECO:0000256" key="9">
    <source>
        <dbReference type="ARBA" id="ARBA00022777"/>
    </source>
</evidence>
<dbReference type="RefSeq" id="WP_128997187.1">
    <property type="nucleotide sequence ID" value="NZ_PDKN01000012.1"/>
</dbReference>
<evidence type="ECO:0000256" key="12">
    <source>
        <dbReference type="ARBA" id="ARBA00023012"/>
    </source>
</evidence>
<dbReference type="InterPro" id="IPR005467">
    <property type="entry name" value="His_kinase_dom"/>
</dbReference>
<keyword evidence="4" id="KW-1003">Cell membrane</keyword>
<dbReference type="PANTHER" id="PTHR43065:SF42">
    <property type="entry name" value="TWO-COMPONENT SENSOR PPRA"/>
    <property type="match status" value="1"/>
</dbReference>
<dbReference type="SMART" id="SM00388">
    <property type="entry name" value="HisKA"/>
    <property type="match status" value="1"/>
</dbReference>
<evidence type="ECO:0000256" key="10">
    <source>
        <dbReference type="ARBA" id="ARBA00022840"/>
    </source>
</evidence>
<evidence type="ECO:0000256" key="6">
    <source>
        <dbReference type="ARBA" id="ARBA00022679"/>
    </source>
</evidence>
<dbReference type="PROSITE" id="PS50112">
    <property type="entry name" value="PAS"/>
    <property type="match status" value="1"/>
</dbReference>
<keyword evidence="7 13" id="KW-0812">Transmembrane</keyword>
<dbReference type="CDD" id="cd00082">
    <property type="entry name" value="HisKA"/>
    <property type="match status" value="1"/>
</dbReference>
<dbReference type="PANTHER" id="PTHR43065">
    <property type="entry name" value="SENSOR HISTIDINE KINASE"/>
    <property type="match status" value="1"/>
</dbReference>
<feature type="transmembrane region" description="Helical" evidence="13">
    <location>
        <begin position="6"/>
        <end position="34"/>
    </location>
</feature>
<dbReference type="InterPro" id="IPR003661">
    <property type="entry name" value="HisK_dim/P_dom"/>
</dbReference>
<dbReference type="Gene3D" id="3.30.565.10">
    <property type="entry name" value="Histidine kinase-like ATPase, C-terminal domain"/>
    <property type="match status" value="1"/>
</dbReference>
<dbReference type="SUPFAM" id="SSF55874">
    <property type="entry name" value="ATPase domain of HSP90 chaperone/DNA topoisomerase II/histidine kinase"/>
    <property type="match status" value="1"/>
</dbReference>
<dbReference type="EMBL" id="PDKN01000012">
    <property type="protein sequence ID" value="RXJ53760.1"/>
    <property type="molecule type" value="Genomic_DNA"/>
</dbReference>
<evidence type="ECO:0000256" key="3">
    <source>
        <dbReference type="ARBA" id="ARBA00012438"/>
    </source>
</evidence>
<dbReference type="InterPro" id="IPR000014">
    <property type="entry name" value="PAS"/>
</dbReference>
<keyword evidence="11 13" id="KW-1133">Transmembrane helix</keyword>
<gene>
    <name evidence="16" type="ORF">CRV04_12435</name>
</gene>
<dbReference type="Pfam" id="PF02518">
    <property type="entry name" value="HATPase_c"/>
    <property type="match status" value="1"/>
</dbReference>
<keyword evidence="9" id="KW-0418">Kinase</keyword>
<dbReference type="AlphaFoldDB" id="A0A4V1LNK9"/>
<keyword evidence="13" id="KW-0472">Membrane</keyword>
<accession>A0A4V1LNK9</accession>
<dbReference type="InterPro" id="IPR048760">
    <property type="entry name" value="VP0354-like_sensor_dom"/>
</dbReference>
<dbReference type="Pfam" id="PF00512">
    <property type="entry name" value="HisKA"/>
    <property type="match status" value="1"/>
</dbReference>
<feature type="domain" description="PAS" evidence="15">
    <location>
        <begin position="325"/>
        <end position="396"/>
    </location>
</feature>
<dbReference type="InterPro" id="IPR004358">
    <property type="entry name" value="Sig_transdc_His_kin-like_C"/>
</dbReference>
<dbReference type="InterPro" id="IPR003594">
    <property type="entry name" value="HATPase_dom"/>
</dbReference>
<feature type="domain" description="Histidine kinase" evidence="14">
    <location>
        <begin position="482"/>
        <end position="706"/>
    </location>
</feature>
<keyword evidence="8" id="KW-0547">Nucleotide-binding</keyword>
<evidence type="ECO:0000256" key="5">
    <source>
        <dbReference type="ARBA" id="ARBA00022553"/>
    </source>
</evidence>
<keyword evidence="10" id="KW-0067">ATP-binding</keyword>
<dbReference type="PRINTS" id="PR00344">
    <property type="entry name" value="BCTRLSENSOR"/>
</dbReference>
<comment type="catalytic activity">
    <reaction evidence="1">
        <text>ATP + protein L-histidine = ADP + protein N-phospho-L-histidine.</text>
        <dbReference type="EC" id="2.7.13.3"/>
    </reaction>
</comment>
<dbReference type="OrthoDB" id="9804645at2"/>
<dbReference type="Pfam" id="PF13426">
    <property type="entry name" value="PAS_9"/>
    <property type="match status" value="1"/>
</dbReference>
<dbReference type="SUPFAM" id="SSF103190">
    <property type="entry name" value="Sensory domain-like"/>
    <property type="match status" value="1"/>
</dbReference>
<reference evidence="16 17" key="1">
    <citation type="submission" date="2017-10" db="EMBL/GenBank/DDBJ databases">
        <title>Genomics of the genus Arcobacter.</title>
        <authorList>
            <person name="Perez-Cataluna A."/>
            <person name="Figueras M.J."/>
        </authorList>
    </citation>
    <scope>NUCLEOTIDE SEQUENCE [LARGE SCALE GENOMIC DNA]</scope>
    <source>
        <strain evidence="16 17">CECT 8987</strain>
    </source>
</reference>
<dbReference type="GO" id="GO:0000155">
    <property type="term" value="F:phosphorelay sensor kinase activity"/>
    <property type="evidence" value="ECO:0007669"/>
    <property type="project" value="InterPro"/>
</dbReference>
<evidence type="ECO:0000256" key="13">
    <source>
        <dbReference type="SAM" id="Phobius"/>
    </source>
</evidence>
<evidence type="ECO:0000259" key="15">
    <source>
        <dbReference type="PROSITE" id="PS50112"/>
    </source>
</evidence>
<dbReference type="Gene3D" id="3.30.450.20">
    <property type="entry name" value="PAS domain"/>
    <property type="match status" value="2"/>
</dbReference>
<comment type="subcellular location">
    <subcellularLocation>
        <location evidence="2">Cell membrane</location>
        <topology evidence="2">Multi-pass membrane protein</topology>
    </subcellularLocation>
</comment>
<comment type="caution">
    <text evidence="16">The sequence shown here is derived from an EMBL/GenBank/DDBJ whole genome shotgun (WGS) entry which is preliminary data.</text>
</comment>
<evidence type="ECO:0000256" key="1">
    <source>
        <dbReference type="ARBA" id="ARBA00000085"/>
    </source>
</evidence>
<evidence type="ECO:0000313" key="16">
    <source>
        <dbReference type="EMBL" id="RXJ53760.1"/>
    </source>
</evidence>
<dbReference type="GO" id="GO:0005524">
    <property type="term" value="F:ATP binding"/>
    <property type="evidence" value="ECO:0007669"/>
    <property type="project" value="UniProtKB-KW"/>
</dbReference>
<dbReference type="SUPFAM" id="SSF47384">
    <property type="entry name" value="Homodimeric domain of signal transducing histidine kinase"/>
    <property type="match status" value="1"/>
</dbReference>
<evidence type="ECO:0000256" key="11">
    <source>
        <dbReference type="ARBA" id="ARBA00022989"/>
    </source>
</evidence>
<evidence type="ECO:0000256" key="7">
    <source>
        <dbReference type="ARBA" id="ARBA00022692"/>
    </source>
</evidence>
<feature type="transmembrane region" description="Helical" evidence="13">
    <location>
        <begin position="301"/>
        <end position="321"/>
    </location>
</feature>
<dbReference type="SMART" id="SM00387">
    <property type="entry name" value="HATPase_c"/>
    <property type="match status" value="1"/>
</dbReference>
<keyword evidence="17" id="KW-1185">Reference proteome</keyword>
<organism evidence="16 17">
    <name type="scientific">Candidatus Marinarcus aquaticus</name>
    <dbReference type="NCBI Taxonomy" id="2044504"/>
    <lineage>
        <taxon>Bacteria</taxon>
        <taxon>Pseudomonadati</taxon>
        <taxon>Campylobacterota</taxon>
        <taxon>Epsilonproteobacteria</taxon>
        <taxon>Campylobacterales</taxon>
        <taxon>Arcobacteraceae</taxon>
        <taxon>Candidatus Marinarcus</taxon>
    </lineage>
</organism>
<evidence type="ECO:0000313" key="17">
    <source>
        <dbReference type="Proteomes" id="UP000290657"/>
    </source>
</evidence>
<dbReference type="Proteomes" id="UP000290657">
    <property type="component" value="Unassembled WGS sequence"/>
</dbReference>
<sequence>MEKKTYLHYLIRSFLTIIVLGFVISVILYVVLFLNQKEWLYQSYKEKAQDEFQQTYTFLQQQINHYKLQLDAIYELSHLKQTPKTNQAFKHLENNMLLNIKSNKHMFQLRYINAKGQEIIRFDRLKNNKIEKKVQLQDKSSRYYFQKTKALSAEKFYVSDLDLNVENKTIERPFRPTIRIAKPIYSDNIFNGLLIINFDAQELVNKIKEIKEFDVFCIDLNGNFLLHPNHEKSWSNQLKTDYKAFQEIPNLNNLIENPYWDQNKTYYLRKIQLTDNDFYILYALKKSLYTQQLNELQFEMLRLFFIIGILGLPLAMFSAYVQSSKTILLDNIINNIPHPIYIKDTNGDFKIINQALLEFLGFAHKKDLINKNSYEVIKDNTPINSNEKDKKALEKGDLRTIEKYVSKDNNEYYFEIIRVKIQYFTLFYKTYLLGIAIDITEIKRSNQELTQKVTNEVNNRMLTERLLIQQSKMALMGEMIGNIAHQWRQPLSVISTSATGIKIQKELEMLNDQFLLDTLDAINNSVQHMSRTIDDFRDFFKPHKSKNAFQLCDAIAKAISLVKPQYVNHDILIIEALEDTKLYNLQNEFTQALLNILNNARDELIKHKHQRRLIFIKSHLCEDKKNVHLIIQDNAGGIPPQIIDKIFDPYFTTKQESNGTGIGLYMSKQIIEEHMEGVLKAQNRVFEYEDVEYTGACFEIILPISTQKQELL</sequence>
<evidence type="ECO:0000259" key="14">
    <source>
        <dbReference type="PROSITE" id="PS50109"/>
    </source>
</evidence>
<dbReference type="InterPro" id="IPR036097">
    <property type="entry name" value="HisK_dim/P_sf"/>
</dbReference>